<dbReference type="PANTHER" id="PTHR21008">
    <property type="entry name" value="S-ADENOSYLMETHIONINE SENSOR UPSTREAM OF MTORC1-RELATED"/>
    <property type="match status" value="1"/>
</dbReference>
<sequence>MGTPRGKKRKATKPLFASMKSMKRARAVTTEFHGVTRVLDDAKASKEAKARAKATLEAIGGRDAYQEASALTTRRHRTAKWTFSVLTKKNRRPKRGERALKTLEVGAINTDLMSAKFLDVRAIDVKSRHPKIEQLDFFDMPVEAESYDVIHSSMVVNCVPTAELRGEMIARTATFLRPKGLFFMMLPLRCVTASTRMSQEKMSRLLRACGLRVVEQKRTPKIVFYCCEKLGKPTETLIGKDLVKRDAREAFAKSERAKDAGGDPSHFGIILKDEHLCGY</sequence>
<dbReference type="GO" id="GO:0016433">
    <property type="term" value="F:rRNA (adenine) methyltransferase activity"/>
    <property type="evidence" value="ECO:0007669"/>
    <property type="project" value="TreeGrafter"/>
</dbReference>
<evidence type="ECO:0000256" key="1">
    <source>
        <dbReference type="ARBA" id="ARBA00022603"/>
    </source>
</evidence>
<dbReference type="GeneID" id="5004490"/>
<reference evidence="4 5" key="1">
    <citation type="journal article" date="2007" name="Proc. Natl. Acad. Sci. U.S.A.">
        <title>The tiny eukaryote Ostreococcus provides genomic insights into the paradox of plankton speciation.</title>
        <authorList>
            <person name="Palenik B."/>
            <person name="Grimwood J."/>
            <person name="Aerts A."/>
            <person name="Rouze P."/>
            <person name="Salamov A."/>
            <person name="Putnam N."/>
            <person name="Dupont C."/>
            <person name="Jorgensen R."/>
            <person name="Derelle E."/>
            <person name="Rombauts S."/>
            <person name="Zhou K."/>
            <person name="Otillar R."/>
            <person name="Merchant S.S."/>
            <person name="Podell S."/>
            <person name="Gaasterland T."/>
            <person name="Napoli C."/>
            <person name="Gendler K."/>
            <person name="Manuell A."/>
            <person name="Tai V."/>
            <person name="Vallon O."/>
            <person name="Piganeau G."/>
            <person name="Jancek S."/>
            <person name="Heijde M."/>
            <person name="Jabbari K."/>
            <person name="Bowler C."/>
            <person name="Lohr M."/>
            <person name="Robbens S."/>
            <person name="Werner G."/>
            <person name="Dubchak I."/>
            <person name="Pazour G.J."/>
            <person name="Ren Q."/>
            <person name="Paulsen I."/>
            <person name="Delwiche C."/>
            <person name="Schmutz J."/>
            <person name="Rokhsar D."/>
            <person name="Van de Peer Y."/>
            <person name="Moreau H."/>
            <person name="Grigoriev I.V."/>
        </authorList>
    </citation>
    <scope>NUCLEOTIDE SEQUENCE [LARGE SCALE GENOMIC DNA]</scope>
    <source>
        <strain evidence="4 5">CCE9901</strain>
    </source>
</reference>
<dbReference type="EMBL" id="CP000591">
    <property type="protein sequence ID" value="ABO98837.1"/>
    <property type="molecule type" value="Genomic_DNA"/>
</dbReference>
<protein>
    <submittedName>
        <fullName evidence="4">Uncharacterized protein</fullName>
    </submittedName>
</protein>
<dbReference type="OMA" id="KFLDVRA"/>
<dbReference type="Gene3D" id="3.40.50.150">
    <property type="entry name" value="Vaccinia Virus protein VP39"/>
    <property type="match status" value="1"/>
</dbReference>
<keyword evidence="3" id="KW-0949">S-adenosyl-L-methionine</keyword>
<dbReference type="RefSeq" id="XP_001420544.1">
    <property type="nucleotide sequence ID" value="XM_001420507.1"/>
</dbReference>
<dbReference type="InterPro" id="IPR029063">
    <property type="entry name" value="SAM-dependent_MTases_sf"/>
</dbReference>
<evidence type="ECO:0000313" key="5">
    <source>
        <dbReference type="Proteomes" id="UP000001568"/>
    </source>
</evidence>
<dbReference type="InterPro" id="IPR021867">
    <property type="entry name" value="Bmt2/SAMTOR"/>
</dbReference>
<dbReference type="OrthoDB" id="5954793at2759"/>
<dbReference type="PANTHER" id="PTHR21008:SF1">
    <property type="entry name" value="25S RRNA (ADENINE(2142)-N(1))-METHYLTRANSFERASE"/>
    <property type="match status" value="1"/>
</dbReference>
<dbReference type="HOGENOM" id="CLU_041583_0_0_1"/>
<dbReference type="SUPFAM" id="SSF53335">
    <property type="entry name" value="S-adenosyl-L-methionine-dependent methyltransferases"/>
    <property type="match status" value="1"/>
</dbReference>
<dbReference type="GO" id="GO:0005730">
    <property type="term" value="C:nucleolus"/>
    <property type="evidence" value="ECO:0007669"/>
    <property type="project" value="TreeGrafter"/>
</dbReference>
<dbReference type="KEGG" id="olu:OSTLU_26628"/>
<evidence type="ECO:0000256" key="2">
    <source>
        <dbReference type="ARBA" id="ARBA00022679"/>
    </source>
</evidence>
<dbReference type="AlphaFoldDB" id="A4S541"/>
<accession>A4S541</accession>
<keyword evidence="1" id="KW-0489">Methyltransferase</keyword>
<organism evidence="4 5">
    <name type="scientific">Ostreococcus lucimarinus (strain CCE9901)</name>
    <dbReference type="NCBI Taxonomy" id="436017"/>
    <lineage>
        <taxon>Eukaryota</taxon>
        <taxon>Viridiplantae</taxon>
        <taxon>Chlorophyta</taxon>
        <taxon>Mamiellophyceae</taxon>
        <taxon>Mamiellales</taxon>
        <taxon>Bathycoccaceae</taxon>
        <taxon>Ostreococcus</taxon>
    </lineage>
</organism>
<dbReference type="STRING" id="436017.A4S541"/>
<keyword evidence="5" id="KW-1185">Reference proteome</keyword>
<dbReference type="eggNOG" id="ENOG502REJX">
    <property type="taxonomic scope" value="Eukaryota"/>
</dbReference>
<evidence type="ECO:0000256" key="3">
    <source>
        <dbReference type="ARBA" id="ARBA00022691"/>
    </source>
</evidence>
<dbReference type="Proteomes" id="UP000001568">
    <property type="component" value="Chromosome 11"/>
</dbReference>
<gene>
    <name evidence="4" type="ORF">OSTLU_26628</name>
</gene>
<dbReference type="Pfam" id="PF11968">
    <property type="entry name" value="Bmt2"/>
    <property type="match status" value="1"/>
</dbReference>
<evidence type="ECO:0000313" key="4">
    <source>
        <dbReference type="EMBL" id="ABO98837.1"/>
    </source>
</evidence>
<dbReference type="Gramene" id="ABO98837">
    <property type="protein sequence ID" value="ABO98837"/>
    <property type="gene ID" value="OSTLU_26628"/>
</dbReference>
<proteinExistence type="predicted"/>
<keyword evidence="2" id="KW-0808">Transferase</keyword>
<name>A4S541_OSTLU</name>